<feature type="region of interest" description="Disordered" evidence="1">
    <location>
        <begin position="1"/>
        <end position="27"/>
    </location>
</feature>
<gene>
    <name evidence="3" type="ORF">GU920_14225</name>
</gene>
<reference evidence="4" key="1">
    <citation type="submission" date="2020-01" db="EMBL/GenBank/DDBJ databases">
        <title>Sphingomonas sp. strain CSW-10.</title>
        <authorList>
            <person name="Chen W.-M."/>
        </authorList>
    </citation>
    <scope>NUCLEOTIDE SEQUENCE [LARGE SCALE GENOMIC DNA]</scope>
    <source>
        <strain evidence="4">CCP-1</strain>
    </source>
</reference>
<dbReference type="InterPro" id="IPR016181">
    <property type="entry name" value="Acyl_CoA_acyltransferase"/>
</dbReference>
<dbReference type="Proteomes" id="UP001517376">
    <property type="component" value="Unassembled WGS sequence"/>
</dbReference>
<dbReference type="CDD" id="cd04301">
    <property type="entry name" value="NAT_SF"/>
    <property type="match status" value="1"/>
</dbReference>
<comment type="caution">
    <text evidence="3">The sequence shown here is derived from an EMBL/GenBank/DDBJ whole genome shotgun (WGS) entry which is preliminary data.</text>
</comment>
<accession>A0ABW9Y863</accession>
<feature type="domain" description="N-acetyltransferase" evidence="2">
    <location>
        <begin position="9"/>
        <end position="56"/>
    </location>
</feature>
<dbReference type="RefSeq" id="WP_161767742.1">
    <property type="nucleotide sequence ID" value="NZ_JAAATW010000003.1"/>
</dbReference>
<dbReference type="Gene3D" id="3.40.630.30">
    <property type="match status" value="1"/>
</dbReference>
<evidence type="ECO:0000259" key="2">
    <source>
        <dbReference type="Pfam" id="PF00583"/>
    </source>
</evidence>
<dbReference type="EMBL" id="JAAATW010000003">
    <property type="protein sequence ID" value="NBE08694.1"/>
    <property type="molecule type" value="Genomic_DNA"/>
</dbReference>
<evidence type="ECO:0000313" key="3">
    <source>
        <dbReference type="EMBL" id="NBE08694.1"/>
    </source>
</evidence>
<name>A0ABW9Y863_9RHOB</name>
<protein>
    <submittedName>
        <fullName evidence="3">GNAT family N-acetyltransferase</fullName>
    </submittedName>
</protein>
<dbReference type="InterPro" id="IPR000182">
    <property type="entry name" value="GNAT_dom"/>
</dbReference>
<organism evidence="3 4">
    <name type="scientific">Paragemmobacter ruber</name>
    <dbReference type="NCBI Taxonomy" id="1985673"/>
    <lineage>
        <taxon>Bacteria</taxon>
        <taxon>Pseudomonadati</taxon>
        <taxon>Pseudomonadota</taxon>
        <taxon>Alphaproteobacteria</taxon>
        <taxon>Rhodobacterales</taxon>
        <taxon>Paracoccaceae</taxon>
        <taxon>Paragemmobacter</taxon>
    </lineage>
</organism>
<sequence length="59" mass="6366">MALSATDRHGTAGLVRPFVDPPHRGMGHGKALLHHALTLGRSEGTRRLRVLSDPQAKAF</sequence>
<evidence type="ECO:0000313" key="4">
    <source>
        <dbReference type="Proteomes" id="UP001517376"/>
    </source>
</evidence>
<dbReference type="Pfam" id="PF00583">
    <property type="entry name" value="Acetyltransf_1"/>
    <property type="match status" value="1"/>
</dbReference>
<dbReference type="SUPFAM" id="SSF55729">
    <property type="entry name" value="Acyl-CoA N-acyltransferases (Nat)"/>
    <property type="match status" value="1"/>
</dbReference>
<feature type="compositionally biased region" description="Basic and acidic residues" evidence="1">
    <location>
        <begin position="1"/>
        <end position="10"/>
    </location>
</feature>
<evidence type="ECO:0000256" key="1">
    <source>
        <dbReference type="SAM" id="MobiDB-lite"/>
    </source>
</evidence>
<proteinExistence type="predicted"/>
<keyword evidence="4" id="KW-1185">Reference proteome</keyword>